<keyword evidence="1" id="KW-1133">Transmembrane helix</keyword>
<name>A0A3B0PQ25_9CHLA</name>
<dbReference type="KEGG" id="chla:C834K_0726"/>
<sequence>MKILTLLEKTGLFQLDFLDPQISRPSIVVQNTALVITGLLACLGITMIIIGAQ</sequence>
<protein>
    <submittedName>
        <fullName evidence="2">Uncharacterized protein</fullName>
    </submittedName>
</protein>
<accession>A0A3B0PQ25</accession>
<dbReference type="RefSeq" id="WP_158543023.1">
    <property type="nucleotide sequence ID" value="NZ_LS992154.1"/>
</dbReference>
<evidence type="ECO:0000313" key="2">
    <source>
        <dbReference type="EMBL" id="SYX09170.1"/>
    </source>
</evidence>
<keyword evidence="3" id="KW-1185">Reference proteome</keyword>
<dbReference type="EMBL" id="LS992154">
    <property type="protein sequence ID" value="SYX09170.1"/>
    <property type="molecule type" value="Genomic_DNA"/>
</dbReference>
<reference evidence="3" key="1">
    <citation type="submission" date="2017-11" db="EMBL/GenBank/DDBJ databases">
        <authorList>
            <person name="Seth-Smith MB H."/>
        </authorList>
    </citation>
    <scope>NUCLEOTIDE SEQUENCE [LARGE SCALE GENOMIC DNA]</scope>
</reference>
<dbReference type="AlphaFoldDB" id="A0A3B0PQ25"/>
<dbReference type="Proteomes" id="UP000258476">
    <property type="component" value="Chromosome"/>
</dbReference>
<evidence type="ECO:0000256" key="1">
    <source>
        <dbReference type="SAM" id="Phobius"/>
    </source>
</evidence>
<organism evidence="2 3">
    <name type="scientific">Chlamydia poikilotherma</name>
    <dbReference type="NCBI Taxonomy" id="1967783"/>
    <lineage>
        <taxon>Bacteria</taxon>
        <taxon>Pseudomonadati</taxon>
        <taxon>Chlamydiota</taxon>
        <taxon>Chlamydiia</taxon>
        <taxon>Chlamydiales</taxon>
        <taxon>Chlamydiaceae</taxon>
        <taxon>Chlamydia/Chlamydophila group</taxon>
        <taxon>Chlamydia</taxon>
    </lineage>
</organism>
<keyword evidence="1" id="KW-0472">Membrane</keyword>
<evidence type="ECO:0000313" key="3">
    <source>
        <dbReference type="Proteomes" id="UP000258476"/>
    </source>
</evidence>
<feature type="transmembrane region" description="Helical" evidence="1">
    <location>
        <begin position="33"/>
        <end position="52"/>
    </location>
</feature>
<keyword evidence="1" id="KW-0812">Transmembrane</keyword>
<proteinExistence type="predicted"/>
<gene>
    <name evidence="2" type="ORF">C834K_0726</name>
</gene>